<dbReference type="InterPro" id="IPR027417">
    <property type="entry name" value="P-loop_NTPase"/>
</dbReference>
<feature type="domain" description="Helicase ATP-binding" evidence="6">
    <location>
        <begin position="1"/>
        <end position="140"/>
    </location>
</feature>
<evidence type="ECO:0000256" key="2">
    <source>
        <dbReference type="ARBA" id="ARBA00022801"/>
    </source>
</evidence>
<dbReference type="Pfam" id="PF00271">
    <property type="entry name" value="Helicase_C"/>
    <property type="match status" value="1"/>
</dbReference>
<dbReference type="InterPro" id="IPR014001">
    <property type="entry name" value="Helicase_ATP-bd"/>
</dbReference>
<evidence type="ECO:0000313" key="9">
    <source>
        <dbReference type="EMBL" id="CAL4760847.1"/>
    </source>
</evidence>
<evidence type="ECO:0000256" key="3">
    <source>
        <dbReference type="ARBA" id="ARBA00022806"/>
    </source>
</evidence>
<keyword evidence="5" id="KW-0812">Transmembrane</keyword>
<dbReference type="Gene3D" id="3.40.50.300">
    <property type="entry name" value="P-loop containing nucleotide triphosphate hydrolases"/>
    <property type="match status" value="2"/>
</dbReference>
<dbReference type="SMART" id="SM00490">
    <property type="entry name" value="HELICc"/>
    <property type="match status" value="1"/>
</dbReference>
<dbReference type="GO" id="GO:0005524">
    <property type="term" value="F:ATP binding"/>
    <property type="evidence" value="ECO:0007669"/>
    <property type="project" value="UniProtKB-KW"/>
</dbReference>
<evidence type="ECO:0000256" key="5">
    <source>
        <dbReference type="SAM" id="Phobius"/>
    </source>
</evidence>
<keyword evidence="5" id="KW-1133">Transmembrane helix</keyword>
<keyword evidence="2" id="KW-0378">Hydrolase</keyword>
<organism evidence="8">
    <name type="scientific">Cladocopium goreaui</name>
    <dbReference type="NCBI Taxonomy" id="2562237"/>
    <lineage>
        <taxon>Eukaryota</taxon>
        <taxon>Sar</taxon>
        <taxon>Alveolata</taxon>
        <taxon>Dinophyceae</taxon>
        <taxon>Suessiales</taxon>
        <taxon>Symbiodiniaceae</taxon>
        <taxon>Cladocopium</taxon>
    </lineage>
</organism>
<dbReference type="OrthoDB" id="66977at2759"/>
<gene>
    <name evidence="8" type="ORF">C1SCF055_LOCUS2036</name>
</gene>
<keyword evidence="10" id="KW-1185">Reference proteome</keyword>
<dbReference type="Proteomes" id="UP001152797">
    <property type="component" value="Unassembled WGS sequence"/>
</dbReference>
<dbReference type="PANTHER" id="PTHR18934">
    <property type="entry name" value="ATP-DEPENDENT RNA HELICASE"/>
    <property type="match status" value="1"/>
</dbReference>
<dbReference type="PROSITE" id="PS51192">
    <property type="entry name" value="HELICASE_ATP_BIND_1"/>
    <property type="match status" value="1"/>
</dbReference>
<dbReference type="PANTHER" id="PTHR18934:SF99">
    <property type="entry name" value="ATP-DEPENDENT RNA HELICASE DHX37-RELATED"/>
    <property type="match status" value="1"/>
</dbReference>
<reference evidence="8" key="1">
    <citation type="submission" date="2022-10" db="EMBL/GenBank/DDBJ databases">
        <authorList>
            <person name="Chen Y."/>
            <person name="Dougan E. K."/>
            <person name="Chan C."/>
            <person name="Rhodes N."/>
            <person name="Thang M."/>
        </authorList>
    </citation>
    <scope>NUCLEOTIDE SEQUENCE</scope>
</reference>
<evidence type="ECO:0000256" key="1">
    <source>
        <dbReference type="ARBA" id="ARBA00022741"/>
    </source>
</evidence>
<sequence length="933" mass="104580">MILAQARAANLTARVCVTQPRRVAALNLANRVATELGEYVGESVGYRIGGESKPGYNIDFCTVGYTLQLFLNSPEEFGNYTHIILDEVHERSAESDMLCLVVRLLAQHRFKHMRLVVMSATLQSDLFARYFAPISPEHPVGHVFVGARCFTVTQHFLEELPKALGKKLRCESLIMSKIKDVFGAVKPKKIDQKHCDKLHKIILELLEIIAVKGSTILVFLPGIAEISSLWQEAKEMDGNGFRIFPLHSMVPREEQELVFQEPDPDVTNVVLATDIAESSITLPHVVAVIDLGLHRRVDHDASKGIASLATKWISKAAAAQRSGRAGRTQPGLCLRLYTKEFFEKHMKEFEPPECTSMALDRLYLQAKQLSCQLAKSLEGLQVPRGAQELLAQLPEAPDLKNVVMARQKNAELGTISNATEVAKITPLGYLCLQLPLDLKLTRLVWLGAHFGLATDAVVLASVITSQDAFSMPSPLFMWEESEFVSRLRSAASARILFDGGELSEPLMQRQLFLEWLTDFHHNEYVCGDKERVLWARRRHTLSFSHQYSLSRGRMEHVVSYVVDLSLRTYRACMPDSMAAKSLSELLFALGYTIQRGDLSGIPGKEWRAFHPEEQAFETNTSYLKALLAAAFSDQLLLGGYGAVAKEIDTSGKSGRKQLEQLEALQKLMEKHDCPARETVLFAKDVKDPHEYVEHVSGNGGRSVEKEETHTLVRLSLDAQSEGARWCALASRKSAPLLVSKTRLPAEFNLLSQFQKHMQELQRVQATGWTYRPVPFIHPHILRWEWMEPLYTPKGALLRCEGMLEKKNPLGLVGYVQPLEEGKLKPVACFAVAANVRGGQGPTNCYPESAREPRNMGGTADFEKVGKLQQYTTLNFDGLQNPFMVILGMVYYCSTNITLLLWPEKRWGFAWLFYAFLGFLAWLCVPSLVSAFCV</sequence>
<keyword evidence="5" id="KW-0472">Membrane</keyword>
<feature type="domain" description="Helicase C-terminal" evidence="7">
    <location>
        <begin position="201"/>
        <end position="370"/>
    </location>
</feature>
<evidence type="ECO:0000313" key="8">
    <source>
        <dbReference type="EMBL" id="CAI3973535.1"/>
    </source>
</evidence>
<evidence type="ECO:0000259" key="6">
    <source>
        <dbReference type="PROSITE" id="PS51192"/>
    </source>
</evidence>
<dbReference type="Gene3D" id="1.20.120.1080">
    <property type="match status" value="1"/>
</dbReference>
<feature type="transmembrane region" description="Helical" evidence="5">
    <location>
        <begin position="882"/>
        <end position="901"/>
    </location>
</feature>
<keyword evidence="3 9" id="KW-0347">Helicase</keyword>
<dbReference type="GO" id="GO:0016787">
    <property type="term" value="F:hydrolase activity"/>
    <property type="evidence" value="ECO:0007669"/>
    <property type="project" value="UniProtKB-KW"/>
</dbReference>
<protein>
    <submittedName>
        <fullName evidence="9">ATP-dependent RNA helicase ucp12</fullName>
    </submittedName>
</protein>
<name>A0A9P1FG74_9DINO</name>
<dbReference type="AlphaFoldDB" id="A0A9P1FG74"/>
<dbReference type="PROSITE" id="PS51194">
    <property type="entry name" value="HELICASE_CTER"/>
    <property type="match status" value="1"/>
</dbReference>
<dbReference type="EMBL" id="CAMXCT020000083">
    <property type="protein sequence ID" value="CAL1126910.1"/>
    <property type="molecule type" value="Genomic_DNA"/>
</dbReference>
<dbReference type="EMBL" id="CAMXCT030000083">
    <property type="protein sequence ID" value="CAL4760847.1"/>
    <property type="molecule type" value="Genomic_DNA"/>
</dbReference>
<accession>A0A9P1FG74</accession>
<dbReference type="EMBL" id="CAMXCT010000083">
    <property type="protein sequence ID" value="CAI3973535.1"/>
    <property type="molecule type" value="Genomic_DNA"/>
</dbReference>
<reference evidence="9 10" key="2">
    <citation type="submission" date="2024-05" db="EMBL/GenBank/DDBJ databases">
        <authorList>
            <person name="Chen Y."/>
            <person name="Shah S."/>
            <person name="Dougan E. K."/>
            <person name="Thang M."/>
            <person name="Chan C."/>
        </authorList>
    </citation>
    <scope>NUCLEOTIDE SEQUENCE [LARGE SCALE GENOMIC DNA]</scope>
</reference>
<evidence type="ECO:0000313" key="10">
    <source>
        <dbReference type="Proteomes" id="UP001152797"/>
    </source>
</evidence>
<dbReference type="GO" id="GO:0003723">
    <property type="term" value="F:RNA binding"/>
    <property type="evidence" value="ECO:0007669"/>
    <property type="project" value="TreeGrafter"/>
</dbReference>
<keyword evidence="1" id="KW-0547">Nucleotide-binding</keyword>
<feature type="transmembrane region" description="Helical" evidence="5">
    <location>
        <begin position="908"/>
        <end position="931"/>
    </location>
</feature>
<dbReference type="GO" id="GO:0004386">
    <property type="term" value="F:helicase activity"/>
    <property type="evidence" value="ECO:0007669"/>
    <property type="project" value="UniProtKB-KW"/>
</dbReference>
<dbReference type="SUPFAM" id="SSF52540">
    <property type="entry name" value="P-loop containing nucleoside triphosphate hydrolases"/>
    <property type="match status" value="1"/>
</dbReference>
<comment type="caution">
    <text evidence="8">The sequence shown here is derived from an EMBL/GenBank/DDBJ whole genome shotgun (WGS) entry which is preliminary data.</text>
</comment>
<keyword evidence="4" id="KW-0067">ATP-binding</keyword>
<dbReference type="CDD" id="cd17917">
    <property type="entry name" value="DEXHc_RHA-like"/>
    <property type="match status" value="1"/>
</dbReference>
<dbReference type="InterPro" id="IPR001650">
    <property type="entry name" value="Helicase_C-like"/>
</dbReference>
<proteinExistence type="predicted"/>
<dbReference type="CDD" id="cd18791">
    <property type="entry name" value="SF2_C_RHA"/>
    <property type="match status" value="1"/>
</dbReference>
<evidence type="ECO:0000256" key="4">
    <source>
        <dbReference type="ARBA" id="ARBA00022840"/>
    </source>
</evidence>
<evidence type="ECO:0000259" key="7">
    <source>
        <dbReference type="PROSITE" id="PS51194"/>
    </source>
</evidence>